<dbReference type="GO" id="GO:0005886">
    <property type="term" value="C:plasma membrane"/>
    <property type="evidence" value="ECO:0007669"/>
    <property type="project" value="UniProtKB-SubCell"/>
</dbReference>
<reference evidence="7" key="1">
    <citation type="journal article" date="2015" name="Proc. Natl. Acad. Sci. U.S.A.">
        <title>Networks of energetic and metabolic interactions define dynamics in microbial communities.</title>
        <authorList>
            <person name="Embree M."/>
            <person name="Liu J.K."/>
            <person name="Al-Bassam M.M."/>
            <person name="Zengler K."/>
        </authorList>
    </citation>
    <scope>NUCLEOTIDE SEQUENCE</scope>
</reference>
<keyword evidence="4 7" id="KW-0808">Transferase</keyword>
<evidence type="ECO:0000256" key="6">
    <source>
        <dbReference type="ARBA" id="ARBA00023136"/>
    </source>
</evidence>
<evidence type="ECO:0000256" key="2">
    <source>
        <dbReference type="ARBA" id="ARBA00010488"/>
    </source>
</evidence>
<dbReference type="SUPFAM" id="SSF53756">
    <property type="entry name" value="UDP-Glycosyltransferase/glycogen phosphorylase"/>
    <property type="match status" value="1"/>
</dbReference>
<evidence type="ECO:0000256" key="3">
    <source>
        <dbReference type="ARBA" id="ARBA00022475"/>
    </source>
</evidence>
<dbReference type="PANTHER" id="PTHR37316">
    <property type="entry name" value="TEICHOIC ACID GLYCEROL-PHOSPHATE PRIMASE"/>
    <property type="match status" value="1"/>
</dbReference>
<dbReference type="Gene3D" id="3.40.50.11820">
    <property type="match status" value="1"/>
</dbReference>
<dbReference type="InterPro" id="IPR043149">
    <property type="entry name" value="TagF_N"/>
</dbReference>
<dbReference type="Pfam" id="PF04464">
    <property type="entry name" value="Glyphos_transf"/>
    <property type="match status" value="1"/>
</dbReference>
<dbReference type="Gene3D" id="3.40.50.12580">
    <property type="match status" value="1"/>
</dbReference>
<gene>
    <name evidence="7" type="ORF">ASZ90_001978</name>
</gene>
<organism evidence="7">
    <name type="scientific">hydrocarbon metagenome</name>
    <dbReference type="NCBI Taxonomy" id="938273"/>
    <lineage>
        <taxon>unclassified sequences</taxon>
        <taxon>metagenomes</taxon>
        <taxon>ecological metagenomes</taxon>
    </lineage>
</organism>
<dbReference type="InterPro" id="IPR051612">
    <property type="entry name" value="Teichoic_Acid_Biosynth"/>
</dbReference>
<protein>
    <submittedName>
        <fullName evidence="7">Cdp-glycerol:poly(Glycerophosphate) glycerophosphotransferase</fullName>
        <ecNumber evidence="7">2.7.8.12</ecNumber>
    </submittedName>
</protein>
<dbReference type="InterPro" id="IPR043148">
    <property type="entry name" value="TagF_C"/>
</dbReference>
<keyword evidence="6" id="KW-0472">Membrane</keyword>
<evidence type="ECO:0000256" key="4">
    <source>
        <dbReference type="ARBA" id="ARBA00022679"/>
    </source>
</evidence>
<keyword evidence="5" id="KW-0777">Teichoic acid biosynthesis</keyword>
<dbReference type="GO" id="GO:0019350">
    <property type="term" value="P:teichoic acid biosynthetic process"/>
    <property type="evidence" value="ECO:0007669"/>
    <property type="project" value="UniProtKB-KW"/>
</dbReference>
<comment type="subcellular location">
    <subcellularLocation>
        <location evidence="1">Cell membrane</location>
        <topology evidence="1">Peripheral membrane protein</topology>
    </subcellularLocation>
</comment>
<evidence type="ECO:0000313" key="7">
    <source>
        <dbReference type="EMBL" id="KUG28165.1"/>
    </source>
</evidence>
<dbReference type="InterPro" id="IPR007554">
    <property type="entry name" value="Glycerophosphate_synth"/>
</dbReference>
<dbReference type="GO" id="GO:0047355">
    <property type="term" value="F:CDP-glycerol glycerophosphotransferase activity"/>
    <property type="evidence" value="ECO:0007669"/>
    <property type="project" value="UniProtKB-EC"/>
</dbReference>
<dbReference type="AlphaFoldDB" id="A0A0W8G4U5"/>
<evidence type="ECO:0000256" key="1">
    <source>
        <dbReference type="ARBA" id="ARBA00004202"/>
    </source>
</evidence>
<dbReference type="EMBL" id="LNQE01000255">
    <property type="protein sequence ID" value="KUG28165.1"/>
    <property type="molecule type" value="Genomic_DNA"/>
</dbReference>
<sequence length="390" mass="44347">MEPDQIRTIARFLAERPRQAENIAFVSGADGQFAGNVKYLFLHFARHVPQCTSVFVTTSPDVHRALRGQGLAAACFPSQDALEVLARASVLVADGFQYRERGMAVFAIGAKTVQLWHGVGFKKIGFVEAETSLDLPPERRAYLREMYSGYDAVVSTSPFYTEHLFKTSFGAREIWETGYPRNDALVRPGTKDDLVGCDLEGYARVRALGRRFRLCLYAPTFRDDCGEFFLRGPLCFVSLSRFLEREGMVLFLKMHAFTEARLGSEFTNIQVIDHASDVYPLLPHFSCLITDYSSIYMDYLHLDRPVVFFPFDRADYASRMREFQFDYDAMTPGPKCLTQDELERALVRAATDPEADRARRREVRDLAFSHHDGQACRRVAEHILRLAATI</sequence>
<dbReference type="EC" id="2.7.8.12" evidence="7"/>
<evidence type="ECO:0000256" key="5">
    <source>
        <dbReference type="ARBA" id="ARBA00022944"/>
    </source>
</evidence>
<comment type="caution">
    <text evidence="7">The sequence shown here is derived from an EMBL/GenBank/DDBJ whole genome shotgun (WGS) entry which is preliminary data.</text>
</comment>
<dbReference type="PANTHER" id="PTHR37316:SF3">
    <property type="entry name" value="TEICHOIC ACID GLYCEROL-PHOSPHATE TRANSFERASE"/>
    <property type="match status" value="1"/>
</dbReference>
<keyword evidence="3" id="KW-1003">Cell membrane</keyword>
<proteinExistence type="inferred from homology"/>
<accession>A0A0W8G4U5</accession>
<name>A0A0W8G4U5_9ZZZZ</name>
<comment type="similarity">
    <text evidence="2">Belongs to the CDP-glycerol glycerophosphotransferase family.</text>
</comment>